<accession>A0A224Y378</accession>
<organism evidence="2">
    <name type="scientific">Rhipicephalus zambeziensis</name>
    <dbReference type="NCBI Taxonomy" id="60191"/>
    <lineage>
        <taxon>Eukaryota</taxon>
        <taxon>Metazoa</taxon>
        <taxon>Ecdysozoa</taxon>
        <taxon>Arthropoda</taxon>
        <taxon>Chelicerata</taxon>
        <taxon>Arachnida</taxon>
        <taxon>Acari</taxon>
        <taxon>Parasitiformes</taxon>
        <taxon>Ixodida</taxon>
        <taxon>Ixodoidea</taxon>
        <taxon>Ixodidae</taxon>
        <taxon>Rhipicephalinae</taxon>
        <taxon>Rhipicephalus</taxon>
        <taxon>Rhipicephalus</taxon>
    </lineage>
</organism>
<keyword evidence="1" id="KW-0732">Signal</keyword>
<dbReference type="AlphaFoldDB" id="A0A224Y378"/>
<sequence>MMLALNCAFVLIFAITFSIVNISSSRYTWGGGHYFQCRSIGRPCHGRFSCKGICTCEYLGNWYGGYSYQCVEPPTAVPYWISQ</sequence>
<evidence type="ECO:0000313" key="2">
    <source>
        <dbReference type="EMBL" id="MAA12017.1"/>
    </source>
</evidence>
<evidence type="ECO:0000256" key="1">
    <source>
        <dbReference type="SAM" id="SignalP"/>
    </source>
</evidence>
<protein>
    <submittedName>
        <fullName evidence="2">Defensin</fullName>
    </submittedName>
</protein>
<name>A0A224Y378_9ACAR</name>
<feature type="chain" id="PRO_5012285027" evidence="1">
    <location>
        <begin position="26"/>
        <end position="83"/>
    </location>
</feature>
<proteinExistence type="predicted"/>
<reference evidence="2" key="1">
    <citation type="journal article" date="2017" name="Parasit. Vectors">
        <title>Sialotranscriptomics of Rhipicephalus zambeziensis reveals intricate expression profiles of secretory proteins and suggests tight temporal transcriptional regulation during blood-feeding.</title>
        <authorList>
            <person name="de Castro M.H."/>
            <person name="de Klerk D."/>
            <person name="Pienaar R."/>
            <person name="Rees D.J.G."/>
            <person name="Mans B.J."/>
        </authorList>
    </citation>
    <scope>NUCLEOTIDE SEQUENCE</scope>
    <source>
        <tissue evidence="2">Salivary glands</tissue>
    </source>
</reference>
<dbReference type="EMBL" id="GFPF01000871">
    <property type="protein sequence ID" value="MAA12017.1"/>
    <property type="molecule type" value="Transcribed_RNA"/>
</dbReference>
<feature type="signal peptide" evidence="1">
    <location>
        <begin position="1"/>
        <end position="25"/>
    </location>
</feature>